<evidence type="ECO:0000256" key="3">
    <source>
        <dbReference type="ARBA" id="ARBA00022679"/>
    </source>
</evidence>
<reference evidence="10" key="1">
    <citation type="journal article" date="2020" name="mSystems">
        <title>Genome- and Community-Level Interaction Insights into Carbon Utilization and Element Cycling Functions of Hydrothermarchaeota in Hydrothermal Sediment.</title>
        <authorList>
            <person name="Zhou Z."/>
            <person name="Liu Y."/>
            <person name="Xu W."/>
            <person name="Pan J."/>
            <person name="Luo Z.H."/>
            <person name="Li M."/>
        </authorList>
    </citation>
    <scope>NUCLEOTIDE SEQUENCE [LARGE SCALE GENOMIC DNA]</scope>
    <source>
        <strain evidence="10">HyVt-233</strain>
    </source>
</reference>
<sequence>MELSIVIPVYCEERNIEELHEKLIKVLSFLKKKHEIIFVDDGSIDKTFEKLIKIHNKDSSVNIIKLRRNFGKSIALNTAFKYARGNIVITMDGDLQDDPKEIQRFIKKIEEGYDLIVGWRYPRNDPITKKIPSKFFNKLTCMLMSINLHDINCGFKAYKKVVIDNISLYGEMHRYIPALAVWHGFKITEIKVKHHPRKYEKSKYGFSRLLKGFLDLITVKFLTGYVARPMHVFGIPGIISLLIGFFIGLYLVILKYWKGVLLIERPLLLLSVLLILLGLQFISIGLLGEMITFREVKGENVERYIEKMVGDKNGRS</sequence>
<protein>
    <submittedName>
        <fullName evidence="10">Glycosyltransferase</fullName>
    </submittedName>
</protein>
<keyword evidence="5" id="KW-0448">Lipopolysaccharide biosynthesis</keyword>
<evidence type="ECO:0000256" key="6">
    <source>
        <dbReference type="ARBA" id="ARBA00022989"/>
    </source>
</evidence>
<dbReference type="PANTHER" id="PTHR48090">
    <property type="entry name" value="UNDECAPRENYL-PHOSPHATE 4-DEOXY-4-FORMAMIDO-L-ARABINOSE TRANSFERASE-RELATED"/>
    <property type="match status" value="1"/>
</dbReference>
<evidence type="ECO:0000256" key="5">
    <source>
        <dbReference type="ARBA" id="ARBA00022985"/>
    </source>
</evidence>
<dbReference type="EMBL" id="DRBS01000269">
    <property type="protein sequence ID" value="HDD44642.1"/>
    <property type="molecule type" value="Genomic_DNA"/>
</dbReference>
<feature type="domain" description="Glycosyltransferase 2-like" evidence="9">
    <location>
        <begin position="4"/>
        <end position="165"/>
    </location>
</feature>
<evidence type="ECO:0000256" key="4">
    <source>
        <dbReference type="ARBA" id="ARBA00022692"/>
    </source>
</evidence>
<evidence type="ECO:0000256" key="1">
    <source>
        <dbReference type="ARBA" id="ARBA00022475"/>
    </source>
</evidence>
<dbReference type="InterPro" id="IPR029044">
    <property type="entry name" value="Nucleotide-diphossugar_trans"/>
</dbReference>
<gene>
    <name evidence="10" type="ORF">ENG63_07275</name>
</gene>
<dbReference type="Pfam" id="PF00535">
    <property type="entry name" value="Glycos_transf_2"/>
    <property type="match status" value="1"/>
</dbReference>
<accession>A0A7C0U3D4</accession>
<organism evidence="10">
    <name type="scientific">Desulfofervidus auxilii</name>
    <dbReference type="NCBI Taxonomy" id="1621989"/>
    <lineage>
        <taxon>Bacteria</taxon>
        <taxon>Pseudomonadati</taxon>
        <taxon>Thermodesulfobacteriota</taxon>
        <taxon>Candidatus Desulfofervidia</taxon>
        <taxon>Candidatus Desulfofervidales</taxon>
        <taxon>Candidatus Desulfofervidaceae</taxon>
        <taxon>Candidatus Desulfofervidus</taxon>
    </lineage>
</organism>
<keyword evidence="6 8" id="KW-1133">Transmembrane helix</keyword>
<evidence type="ECO:0000256" key="7">
    <source>
        <dbReference type="ARBA" id="ARBA00023136"/>
    </source>
</evidence>
<dbReference type="GO" id="GO:0009103">
    <property type="term" value="P:lipopolysaccharide biosynthetic process"/>
    <property type="evidence" value="ECO:0007669"/>
    <property type="project" value="UniProtKB-KW"/>
</dbReference>
<dbReference type="Proteomes" id="UP000886289">
    <property type="component" value="Unassembled WGS sequence"/>
</dbReference>
<evidence type="ECO:0000259" key="9">
    <source>
        <dbReference type="Pfam" id="PF00535"/>
    </source>
</evidence>
<dbReference type="InterPro" id="IPR050256">
    <property type="entry name" value="Glycosyltransferase_2"/>
</dbReference>
<dbReference type="GO" id="GO:0005886">
    <property type="term" value="C:plasma membrane"/>
    <property type="evidence" value="ECO:0007669"/>
    <property type="project" value="TreeGrafter"/>
</dbReference>
<feature type="transmembrane region" description="Helical" evidence="8">
    <location>
        <begin position="233"/>
        <end position="254"/>
    </location>
</feature>
<dbReference type="InterPro" id="IPR001173">
    <property type="entry name" value="Glyco_trans_2-like"/>
</dbReference>
<evidence type="ECO:0000313" key="10">
    <source>
        <dbReference type="EMBL" id="HDD44642.1"/>
    </source>
</evidence>
<evidence type="ECO:0000256" key="8">
    <source>
        <dbReference type="SAM" id="Phobius"/>
    </source>
</evidence>
<dbReference type="PANTHER" id="PTHR48090:SF3">
    <property type="entry name" value="UNDECAPRENYL-PHOSPHATE 4-DEOXY-4-FORMAMIDO-L-ARABINOSE TRANSFERASE"/>
    <property type="match status" value="1"/>
</dbReference>
<dbReference type="GO" id="GO:0099621">
    <property type="term" value="F:undecaprenyl-phosphate 4-deoxy-4-formamido-L-arabinose transferase activity"/>
    <property type="evidence" value="ECO:0007669"/>
    <property type="project" value="TreeGrafter"/>
</dbReference>
<keyword evidence="2" id="KW-0328">Glycosyltransferase</keyword>
<dbReference type="Gene3D" id="3.90.550.10">
    <property type="entry name" value="Spore Coat Polysaccharide Biosynthesis Protein SpsA, Chain A"/>
    <property type="match status" value="1"/>
</dbReference>
<keyword evidence="7 8" id="KW-0472">Membrane</keyword>
<feature type="transmembrane region" description="Helical" evidence="8">
    <location>
        <begin position="266"/>
        <end position="287"/>
    </location>
</feature>
<evidence type="ECO:0000256" key="2">
    <source>
        <dbReference type="ARBA" id="ARBA00022676"/>
    </source>
</evidence>
<keyword evidence="1" id="KW-1003">Cell membrane</keyword>
<dbReference type="AlphaFoldDB" id="A0A7C0U3D4"/>
<name>A0A7C0U3D4_DESA2</name>
<keyword evidence="4 8" id="KW-0812">Transmembrane</keyword>
<dbReference type="SUPFAM" id="SSF53448">
    <property type="entry name" value="Nucleotide-diphospho-sugar transferases"/>
    <property type="match status" value="1"/>
</dbReference>
<comment type="caution">
    <text evidence="10">The sequence shown here is derived from an EMBL/GenBank/DDBJ whole genome shotgun (WGS) entry which is preliminary data.</text>
</comment>
<proteinExistence type="predicted"/>
<dbReference type="CDD" id="cd04187">
    <property type="entry name" value="DPM1_like_bac"/>
    <property type="match status" value="1"/>
</dbReference>
<keyword evidence="3" id="KW-0808">Transferase</keyword>